<protein>
    <submittedName>
        <fullName evidence="3">Hydroxypyruvate isomerase</fullName>
        <ecNumber evidence="3">5.3.1.22</ecNumber>
    </submittedName>
</protein>
<evidence type="ECO:0000256" key="1">
    <source>
        <dbReference type="ARBA" id="ARBA00023235"/>
    </source>
</evidence>
<dbReference type="EMBL" id="VSSQ01009361">
    <property type="protein sequence ID" value="MPM41409.1"/>
    <property type="molecule type" value="Genomic_DNA"/>
</dbReference>
<dbReference type="InterPro" id="IPR036237">
    <property type="entry name" value="Xyl_isomerase-like_sf"/>
</dbReference>
<gene>
    <name evidence="3" type="primary">hyi_4</name>
    <name evidence="3" type="ORF">SDC9_88064</name>
</gene>
<evidence type="ECO:0000259" key="2">
    <source>
        <dbReference type="Pfam" id="PF01261"/>
    </source>
</evidence>
<dbReference type="PANTHER" id="PTHR43489">
    <property type="entry name" value="ISOMERASE"/>
    <property type="match status" value="1"/>
</dbReference>
<dbReference type="InterPro" id="IPR013022">
    <property type="entry name" value="Xyl_isomerase-like_TIM-brl"/>
</dbReference>
<dbReference type="Gene3D" id="3.20.20.150">
    <property type="entry name" value="Divalent-metal-dependent TIM barrel enzymes"/>
    <property type="match status" value="1"/>
</dbReference>
<dbReference type="GO" id="GO:0046487">
    <property type="term" value="P:glyoxylate metabolic process"/>
    <property type="evidence" value="ECO:0007669"/>
    <property type="project" value="TreeGrafter"/>
</dbReference>
<accession>A0A644ZKK8</accession>
<reference evidence="3" key="1">
    <citation type="submission" date="2019-08" db="EMBL/GenBank/DDBJ databases">
        <authorList>
            <person name="Kucharzyk K."/>
            <person name="Murdoch R.W."/>
            <person name="Higgins S."/>
            <person name="Loffler F."/>
        </authorList>
    </citation>
    <scope>NUCLEOTIDE SEQUENCE</scope>
</reference>
<sequence>MSGASDYPLRTASDALAVIDRVAAETNTVNVGLLCDFYHLAANGDDLDAITAHLVPRITHVQIADCPGRGEPGTGGLPFARLLNNLANGGYDGWVSLEYIPTTATTDSFGSLPRLP</sequence>
<proteinExistence type="predicted"/>
<dbReference type="EC" id="5.3.1.22" evidence="3"/>
<dbReference type="PANTHER" id="PTHR43489:SF6">
    <property type="entry name" value="HYDROXYPYRUVATE ISOMERASE-RELATED"/>
    <property type="match status" value="1"/>
</dbReference>
<feature type="domain" description="Xylose isomerase-like TIM barrel" evidence="2">
    <location>
        <begin position="7"/>
        <end position="102"/>
    </location>
</feature>
<comment type="caution">
    <text evidence="3">The sequence shown here is derived from an EMBL/GenBank/DDBJ whole genome shotgun (WGS) entry which is preliminary data.</text>
</comment>
<dbReference type="AlphaFoldDB" id="A0A644ZKK8"/>
<dbReference type="SUPFAM" id="SSF51658">
    <property type="entry name" value="Xylose isomerase-like"/>
    <property type="match status" value="1"/>
</dbReference>
<name>A0A644ZKK8_9ZZZZ</name>
<organism evidence="3">
    <name type="scientific">bioreactor metagenome</name>
    <dbReference type="NCBI Taxonomy" id="1076179"/>
    <lineage>
        <taxon>unclassified sequences</taxon>
        <taxon>metagenomes</taxon>
        <taxon>ecological metagenomes</taxon>
    </lineage>
</organism>
<keyword evidence="3" id="KW-0670">Pyruvate</keyword>
<evidence type="ECO:0000313" key="3">
    <source>
        <dbReference type="EMBL" id="MPM41409.1"/>
    </source>
</evidence>
<keyword evidence="1 3" id="KW-0413">Isomerase</keyword>
<dbReference type="Pfam" id="PF01261">
    <property type="entry name" value="AP_endonuc_2"/>
    <property type="match status" value="1"/>
</dbReference>
<dbReference type="GO" id="GO:0008903">
    <property type="term" value="F:hydroxypyruvate isomerase activity"/>
    <property type="evidence" value="ECO:0007669"/>
    <property type="project" value="UniProtKB-EC"/>
</dbReference>
<dbReference type="InterPro" id="IPR050417">
    <property type="entry name" value="Sugar_Epim/Isomerase"/>
</dbReference>